<reference evidence="2" key="1">
    <citation type="journal article" date="2019" name="Int. J. Syst. Evol. Microbiol.">
        <title>The Global Catalogue of Microorganisms (GCM) 10K type strain sequencing project: providing services to taxonomists for standard genome sequencing and annotation.</title>
        <authorList>
            <consortium name="The Broad Institute Genomics Platform"/>
            <consortium name="The Broad Institute Genome Sequencing Center for Infectious Disease"/>
            <person name="Wu L."/>
            <person name="Ma J."/>
        </authorList>
    </citation>
    <scope>NUCLEOTIDE SEQUENCE [LARGE SCALE GENOMIC DNA]</scope>
    <source>
        <strain evidence="2">CGMCC 4.7641</strain>
    </source>
</reference>
<evidence type="ECO:0000313" key="1">
    <source>
        <dbReference type="EMBL" id="MFD2472656.1"/>
    </source>
</evidence>
<organism evidence="1 2">
    <name type="scientific">Amycolatopsis silviterrae</name>
    <dbReference type="NCBI Taxonomy" id="1656914"/>
    <lineage>
        <taxon>Bacteria</taxon>
        <taxon>Bacillati</taxon>
        <taxon>Actinomycetota</taxon>
        <taxon>Actinomycetes</taxon>
        <taxon>Pseudonocardiales</taxon>
        <taxon>Pseudonocardiaceae</taxon>
        <taxon>Amycolatopsis</taxon>
    </lineage>
</organism>
<evidence type="ECO:0000313" key="2">
    <source>
        <dbReference type="Proteomes" id="UP001597483"/>
    </source>
</evidence>
<evidence type="ECO:0008006" key="3">
    <source>
        <dbReference type="Google" id="ProtNLM"/>
    </source>
</evidence>
<comment type="caution">
    <text evidence="1">The sequence shown here is derived from an EMBL/GenBank/DDBJ whole genome shotgun (WGS) entry which is preliminary data.</text>
</comment>
<proteinExistence type="predicted"/>
<protein>
    <recommendedName>
        <fullName evidence="3">HEAT repeat domain-containing protein</fullName>
    </recommendedName>
</protein>
<gene>
    <name evidence="1" type="ORF">ACFSVL_35035</name>
</gene>
<keyword evidence="2" id="KW-1185">Reference proteome</keyword>
<dbReference type="EMBL" id="JBHUKS010000027">
    <property type="protein sequence ID" value="MFD2472656.1"/>
    <property type="molecule type" value="Genomic_DNA"/>
</dbReference>
<dbReference type="RefSeq" id="WP_378310507.1">
    <property type="nucleotide sequence ID" value="NZ_JBHUKS010000027.1"/>
</dbReference>
<dbReference type="Proteomes" id="UP001597483">
    <property type="component" value="Unassembled WGS sequence"/>
</dbReference>
<sequence length="263" mass="29159">MNEDFDTDDHEEPEPGLDELMEIAKAPWSESTERLRACVAAWHEEPETGRDLLLALSIDLDVDEEDRLSALQRLVRMDPPAVAAASWLMQQTDWGQLEGVYKGEAASIASGVIEEDLAAGLALIVANPHLDDLYRIWAGAHRVIEWTNDSFAELRTLFSDTAILVRLDEVAKLGGQDSRGVLIGHTALEWIVDDSTLPAAMRFRAADRRHIDDKRAGADAFEKLATDSTLDQDHRLRAAKELASIDPVRAAKVYPDLPENQAD</sequence>
<name>A0ABW5HHP5_9PSEU</name>
<accession>A0ABW5HHP5</accession>